<dbReference type="GO" id="GO:0004857">
    <property type="term" value="F:enzyme inhibitor activity"/>
    <property type="evidence" value="ECO:0007669"/>
    <property type="project" value="InterPro"/>
</dbReference>
<feature type="domain" description="Pectinesterase inhibitor" evidence="2">
    <location>
        <begin position="3"/>
        <end position="141"/>
    </location>
</feature>
<dbReference type="FunFam" id="1.20.140.40:FF:000007">
    <property type="entry name" value="Pectinesterase inhibitor"/>
    <property type="match status" value="1"/>
</dbReference>
<dbReference type="eggNOG" id="ENOG502R3GX">
    <property type="taxonomic scope" value="Eukaryota"/>
</dbReference>
<dbReference type="InterPro" id="IPR035513">
    <property type="entry name" value="Invertase/methylesterase_inhib"/>
</dbReference>
<dbReference type="HOGENOM" id="CLU_061892_1_0_1"/>
<dbReference type="InterPro" id="IPR051955">
    <property type="entry name" value="PME_Inhibitor"/>
</dbReference>
<keyword evidence="4" id="KW-1185">Reference proteome</keyword>
<evidence type="ECO:0000313" key="3">
    <source>
        <dbReference type="EnsemblPlants" id="OB03G46790.1"/>
    </source>
</evidence>
<dbReference type="STRING" id="4533.J3LUF3"/>
<accession>J3LUF3</accession>
<dbReference type="NCBIfam" id="TIGR01614">
    <property type="entry name" value="PME_inhib"/>
    <property type="match status" value="1"/>
</dbReference>
<keyword evidence="1" id="KW-0732">Signal</keyword>
<organism evidence="3">
    <name type="scientific">Oryza brachyantha</name>
    <name type="common">malo sina</name>
    <dbReference type="NCBI Taxonomy" id="4533"/>
    <lineage>
        <taxon>Eukaryota</taxon>
        <taxon>Viridiplantae</taxon>
        <taxon>Streptophyta</taxon>
        <taxon>Embryophyta</taxon>
        <taxon>Tracheophyta</taxon>
        <taxon>Spermatophyta</taxon>
        <taxon>Magnoliopsida</taxon>
        <taxon>Liliopsida</taxon>
        <taxon>Poales</taxon>
        <taxon>Poaceae</taxon>
        <taxon>BOP clade</taxon>
        <taxon>Oryzoideae</taxon>
        <taxon>Oryzeae</taxon>
        <taxon>Oryzinae</taxon>
        <taxon>Oryza</taxon>
    </lineage>
</organism>
<protein>
    <recommendedName>
        <fullName evidence="2">Pectinesterase inhibitor domain-containing protein</fullName>
    </recommendedName>
</protein>
<dbReference type="Gramene" id="OB03G46790.1">
    <property type="protein sequence ID" value="OB03G46790.1"/>
    <property type="gene ID" value="OB03G46790"/>
</dbReference>
<dbReference type="PANTHER" id="PTHR31080:SF69">
    <property type="entry name" value="OS03G0830600 PROTEIN"/>
    <property type="match status" value="1"/>
</dbReference>
<dbReference type="EnsemblPlants" id="OB03G46790.1">
    <property type="protein sequence ID" value="OB03G46790.1"/>
    <property type="gene ID" value="OB03G46790"/>
</dbReference>
<sequence>MMACAKTPHPDVCITVLSAIPECRAGGDNPQLLAEHAIRSAAAIGAAAGTFAHAELDIVKDTDTWQCLDECAEDIEEAVSHLDDSEGDVDIAAKFRDVRLFMDVADRDTWSCEESCRDAPPSPVKATMLDKNEAFERFLRITRSLIEQAIGPVDAPTPEPATTTDSSP</sequence>
<dbReference type="SUPFAM" id="SSF101148">
    <property type="entry name" value="Plant invertase/pectin methylesterase inhibitor"/>
    <property type="match status" value="1"/>
</dbReference>
<evidence type="ECO:0000256" key="1">
    <source>
        <dbReference type="ARBA" id="ARBA00022729"/>
    </source>
</evidence>
<reference evidence="3" key="1">
    <citation type="journal article" date="2013" name="Nat. Commun.">
        <title>Whole-genome sequencing of Oryza brachyantha reveals mechanisms underlying Oryza genome evolution.</title>
        <authorList>
            <person name="Chen J."/>
            <person name="Huang Q."/>
            <person name="Gao D."/>
            <person name="Wang J."/>
            <person name="Lang Y."/>
            <person name="Liu T."/>
            <person name="Li B."/>
            <person name="Bai Z."/>
            <person name="Luis Goicoechea J."/>
            <person name="Liang C."/>
            <person name="Chen C."/>
            <person name="Zhang W."/>
            <person name="Sun S."/>
            <person name="Liao Y."/>
            <person name="Zhang X."/>
            <person name="Yang L."/>
            <person name="Song C."/>
            <person name="Wang M."/>
            <person name="Shi J."/>
            <person name="Liu G."/>
            <person name="Liu J."/>
            <person name="Zhou H."/>
            <person name="Zhou W."/>
            <person name="Yu Q."/>
            <person name="An N."/>
            <person name="Chen Y."/>
            <person name="Cai Q."/>
            <person name="Wang B."/>
            <person name="Liu B."/>
            <person name="Min J."/>
            <person name="Huang Y."/>
            <person name="Wu H."/>
            <person name="Li Z."/>
            <person name="Zhang Y."/>
            <person name="Yin Y."/>
            <person name="Song W."/>
            <person name="Jiang J."/>
            <person name="Jackson S.A."/>
            <person name="Wing R.A."/>
            <person name="Wang J."/>
            <person name="Chen M."/>
        </authorList>
    </citation>
    <scope>NUCLEOTIDE SEQUENCE [LARGE SCALE GENOMIC DNA]</scope>
    <source>
        <strain evidence="3">cv. IRGC 101232</strain>
    </source>
</reference>
<dbReference type="PANTHER" id="PTHR31080">
    <property type="entry name" value="PECTINESTERASE INHIBITOR-LIKE"/>
    <property type="match status" value="1"/>
</dbReference>
<dbReference type="Pfam" id="PF04043">
    <property type="entry name" value="PMEI"/>
    <property type="match status" value="1"/>
</dbReference>
<evidence type="ECO:0000313" key="4">
    <source>
        <dbReference type="Proteomes" id="UP000006038"/>
    </source>
</evidence>
<dbReference type="Gene3D" id="1.20.140.40">
    <property type="entry name" value="Invertase/pectin methylesterase inhibitor family protein"/>
    <property type="match status" value="1"/>
</dbReference>
<dbReference type="Proteomes" id="UP000006038">
    <property type="component" value="Chromosome 3"/>
</dbReference>
<dbReference type="InterPro" id="IPR006501">
    <property type="entry name" value="Pectinesterase_inhib_dom"/>
</dbReference>
<evidence type="ECO:0000259" key="2">
    <source>
        <dbReference type="Pfam" id="PF04043"/>
    </source>
</evidence>
<dbReference type="OMA" id="YARKEMD"/>
<reference evidence="3" key="2">
    <citation type="submission" date="2013-04" db="UniProtKB">
        <authorList>
            <consortium name="EnsemblPlants"/>
        </authorList>
    </citation>
    <scope>IDENTIFICATION</scope>
</reference>
<name>J3LUF3_ORYBR</name>
<proteinExistence type="predicted"/>
<dbReference type="AlphaFoldDB" id="J3LUF3"/>